<gene>
    <name evidence="3" type="ORF">H9640_12600</name>
</gene>
<evidence type="ECO:0000313" key="4">
    <source>
        <dbReference type="Proteomes" id="UP000633601"/>
    </source>
</evidence>
<evidence type="ECO:0000313" key="3">
    <source>
        <dbReference type="EMBL" id="MBD7999394.1"/>
    </source>
</evidence>
<keyword evidence="4" id="KW-1185">Reference proteome</keyword>
<dbReference type="Gene3D" id="3.60.110.10">
    <property type="entry name" value="Carbon-nitrogen hydrolase"/>
    <property type="match status" value="1"/>
</dbReference>
<dbReference type="PROSITE" id="PS50263">
    <property type="entry name" value="CN_HYDROLASE"/>
    <property type="match status" value="1"/>
</dbReference>
<sequence length="342" mass="35354">MPGSGVQACREALEHGLGEVVGGRGHEVGDAVGPVSHSAAGWVSLVVPPGALPVTGAIHTLSPSPEPASRNRYRDPVKLRVAAVQAEAIPGDTVANVEKAARLTAEAAAAGARLVVLPEAFVTGYDDAVFARPLPRADDLSWTSPLQRTVDATGAVVVLNTALDHGDRRALTNLVLAPGRAPWVAYDKQHLHASERDTFSAGPGGASLTVDGVEVALSVCYDANFPEHAAAAAADGASVYVNSGAYFPGGAHRRDLHYAARALDNGMYVVFAGLVGAPSDFIGGSAVFDPVGRRVAHVESREGLAIADVDPAVLAAARAAQRMWTDRRPALGERARETVLPG</sequence>
<dbReference type="SUPFAM" id="SSF56317">
    <property type="entry name" value="Carbon-nitrogen hydrolase"/>
    <property type="match status" value="1"/>
</dbReference>
<evidence type="ECO:0000259" key="2">
    <source>
        <dbReference type="PROSITE" id="PS50263"/>
    </source>
</evidence>
<dbReference type="PANTHER" id="PTHR23088">
    <property type="entry name" value="NITRILASE-RELATED"/>
    <property type="match status" value="1"/>
</dbReference>
<feature type="domain" description="CN hydrolase" evidence="2">
    <location>
        <begin position="79"/>
        <end position="311"/>
    </location>
</feature>
<name>A0ABR8V3N5_9CELL</name>
<dbReference type="Pfam" id="PF00795">
    <property type="entry name" value="CN_hydrolase"/>
    <property type="match status" value="1"/>
</dbReference>
<dbReference type="InterPro" id="IPR036526">
    <property type="entry name" value="C-N_Hydrolase_sf"/>
</dbReference>
<comment type="caution">
    <text evidence="3">The sequence shown here is derived from an EMBL/GenBank/DDBJ whole genome shotgun (WGS) entry which is preliminary data.</text>
</comment>
<keyword evidence="3" id="KW-0378">Hydrolase</keyword>
<reference evidence="3 4" key="1">
    <citation type="submission" date="2020-08" db="EMBL/GenBank/DDBJ databases">
        <title>A Genomic Blueprint of the Chicken Gut Microbiome.</title>
        <authorList>
            <person name="Gilroy R."/>
            <person name="Ravi A."/>
            <person name="Getino M."/>
            <person name="Pursley I."/>
            <person name="Horton D.L."/>
            <person name="Alikhan N.-F."/>
            <person name="Baker D."/>
            <person name="Gharbi K."/>
            <person name="Hall N."/>
            <person name="Watson M."/>
            <person name="Adriaenssens E.M."/>
            <person name="Foster-Nyarko E."/>
            <person name="Jarju S."/>
            <person name="Secka A."/>
            <person name="Antonio M."/>
            <person name="Oren A."/>
            <person name="Chaudhuri R."/>
            <person name="La Ragione R.M."/>
            <person name="Hildebrand F."/>
            <person name="Pallen M.J."/>
        </authorList>
    </citation>
    <scope>NUCLEOTIDE SEQUENCE [LARGE SCALE GENOMIC DNA]</scope>
    <source>
        <strain evidence="3 4">Sa2CUA8</strain>
    </source>
</reference>
<protein>
    <submittedName>
        <fullName evidence="3">Carbon-nitrogen hydrolase family protein</fullName>
    </submittedName>
</protein>
<comment type="similarity">
    <text evidence="1">Belongs to the carbon-nitrogen hydrolase superfamily. NIT1/NIT2 family.</text>
</comment>
<accession>A0ABR8V3N5</accession>
<proteinExistence type="inferred from homology"/>
<dbReference type="InterPro" id="IPR003010">
    <property type="entry name" value="C-N_Hydrolase"/>
</dbReference>
<evidence type="ECO:0000256" key="1">
    <source>
        <dbReference type="ARBA" id="ARBA00010613"/>
    </source>
</evidence>
<organism evidence="3 4">
    <name type="scientific">Oerskovia gallyi</name>
    <dbReference type="NCBI Taxonomy" id="2762226"/>
    <lineage>
        <taxon>Bacteria</taxon>
        <taxon>Bacillati</taxon>
        <taxon>Actinomycetota</taxon>
        <taxon>Actinomycetes</taxon>
        <taxon>Micrococcales</taxon>
        <taxon>Cellulomonadaceae</taxon>
        <taxon>Oerskovia</taxon>
    </lineage>
</organism>
<dbReference type="Proteomes" id="UP000633601">
    <property type="component" value="Unassembled WGS sequence"/>
</dbReference>
<dbReference type="PANTHER" id="PTHR23088:SF27">
    <property type="entry name" value="DEAMINATED GLUTATHIONE AMIDASE"/>
    <property type="match status" value="1"/>
</dbReference>
<dbReference type="EMBL" id="JACSQE010000009">
    <property type="protein sequence ID" value="MBD7999394.1"/>
    <property type="molecule type" value="Genomic_DNA"/>
</dbReference>
<dbReference type="CDD" id="cd07197">
    <property type="entry name" value="nitrilase"/>
    <property type="match status" value="1"/>
</dbReference>
<dbReference type="GO" id="GO:0016787">
    <property type="term" value="F:hydrolase activity"/>
    <property type="evidence" value="ECO:0007669"/>
    <property type="project" value="UniProtKB-KW"/>
</dbReference>